<evidence type="ECO:0000313" key="3">
    <source>
        <dbReference type="EMBL" id="RAL24175.1"/>
    </source>
</evidence>
<dbReference type="Proteomes" id="UP000251213">
    <property type="component" value="Unassembled WGS sequence"/>
</dbReference>
<dbReference type="SUPFAM" id="SSF55961">
    <property type="entry name" value="Bet v1-like"/>
    <property type="match status" value="1"/>
</dbReference>
<dbReference type="InterPro" id="IPR013538">
    <property type="entry name" value="ASHA1/2-like_C"/>
</dbReference>
<dbReference type="OrthoDB" id="9803476at2"/>
<comment type="caution">
    <text evidence="3">The sequence shown here is derived from an EMBL/GenBank/DDBJ whole genome shotgun (WGS) entry which is preliminary data.</text>
</comment>
<dbReference type="CDD" id="cd07814">
    <property type="entry name" value="SRPBCC_CalC_Aha1-like"/>
    <property type="match status" value="1"/>
</dbReference>
<keyword evidence="4" id="KW-1185">Reference proteome</keyword>
<evidence type="ECO:0000256" key="1">
    <source>
        <dbReference type="ARBA" id="ARBA00006817"/>
    </source>
</evidence>
<organism evidence="3 4">
    <name type="scientific">Thermoflavimicrobium daqui</name>
    <dbReference type="NCBI Taxonomy" id="2137476"/>
    <lineage>
        <taxon>Bacteria</taxon>
        <taxon>Bacillati</taxon>
        <taxon>Bacillota</taxon>
        <taxon>Bacilli</taxon>
        <taxon>Bacillales</taxon>
        <taxon>Thermoactinomycetaceae</taxon>
        <taxon>Thermoflavimicrobium</taxon>
    </lineage>
</organism>
<proteinExistence type="inferred from homology"/>
<name>A0A364K485_9BACL</name>
<dbReference type="Gene3D" id="3.30.530.20">
    <property type="match status" value="1"/>
</dbReference>
<sequence length="155" mass="17976">MSNPITLPDLSSRPYRLTVERLMVASPEVLYRAWTEQIDRWFAASGTVLMKAEVNSVFFFETIHQFETHSEVQRHPHYGRFLRLERDTLVELTWVTGLEGTKGAETVVTVEFTPNGTGTHLRLTHAGFPDEKSRDQHEDAWPIVLVRLDEQMMEY</sequence>
<dbReference type="Pfam" id="PF08327">
    <property type="entry name" value="AHSA1"/>
    <property type="match status" value="1"/>
</dbReference>
<evidence type="ECO:0000313" key="4">
    <source>
        <dbReference type="Proteomes" id="UP000251213"/>
    </source>
</evidence>
<reference evidence="3 4" key="2">
    <citation type="submission" date="2018-06" db="EMBL/GenBank/DDBJ databases">
        <authorList>
            <person name="Zhirakovskaya E."/>
        </authorList>
    </citation>
    <scope>NUCLEOTIDE SEQUENCE [LARGE SCALE GENOMIC DNA]</scope>
    <source>
        <strain evidence="3 4">FBKL4.011</strain>
    </source>
</reference>
<evidence type="ECO:0000259" key="2">
    <source>
        <dbReference type="Pfam" id="PF08327"/>
    </source>
</evidence>
<protein>
    <submittedName>
        <fullName evidence="3">ATPase</fullName>
    </submittedName>
</protein>
<dbReference type="AlphaFoldDB" id="A0A364K485"/>
<dbReference type="RefSeq" id="WP_113659168.1">
    <property type="nucleotide sequence ID" value="NZ_KZ845667.1"/>
</dbReference>
<dbReference type="InterPro" id="IPR023393">
    <property type="entry name" value="START-like_dom_sf"/>
</dbReference>
<accession>A0A364K485</accession>
<feature type="domain" description="Activator of Hsp90 ATPase homologue 1/2-like C-terminal" evidence="2">
    <location>
        <begin position="25"/>
        <end position="150"/>
    </location>
</feature>
<dbReference type="EMBL" id="QJKK01000005">
    <property type="protein sequence ID" value="RAL24175.1"/>
    <property type="molecule type" value="Genomic_DNA"/>
</dbReference>
<gene>
    <name evidence="3" type="ORF">DL897_10855</name>
</gene>
<reference evidence="3 4" key="1">
    <citation type="submission" date="2018-06" db="EMBL/GenBank/DDBJ databases">
        <title>Thermoflavimicrobium daqus sp. nov., a thermophilic microbe isolated from Moutai-flavour Daqu.</title>
        <authorList>
            <person name="Wang X."/>
            <person name="Zhou H."/>
        </authorList>
    </citation>
    <scope>NUCLEOTIDE SEQUENCE [LARGE SCALE GENOMIC DNA]</scope>
    <source>
        <strain evidence="3 4">FBKL4.011</strain>
    </source>
</reference>
<comment type="similarity">
    <text evidence="1">Belongs to the AHA1 family.</text>
</comment>